<name>A0A811K6M1_9BILA</name>
<comment type="caution">
    <text evidence="2">The sequence shown here is derived from an EMBL/GenBank/DDBJ whole genome shotgun (WGS) entry which is preliminary data.</text>
</comment>
<keyword evidence="3" id="KW-1185">Reference proteome</keyword>
<evidence type="ECO:0000256" key="1">
    <source>
        <dbReference type="SAM" id="SignalP"/>
    </source>
</evidence>
<dbReference type="EMBL" id="CAJFDH010000002">
    <property type="protein sequence ID" value="CAD5211374.1"/>
    <property type="molecule type" value="Genomic_DNA"/>
</dbReference>
<proteinExistence type="predicted"/>
<reference evidence="2" key="1">
    <citation type="submission" date="2020-09" db="EMBL/GenBank/DDBJ databases">
        <authorList>
            <person name="Kikuchi T."/>
        </authorList>
    </citation>
    <scope>NUCLEOTIDE SEQUENCE</scope>
    <source>
        <strain evidence="2">SH1</strain>
    </source>
</reference>
<keyword evidence="1" id="KW-0732">Signal</keyword>
<organism evidence="2 3">
    <name type="scientific">Bursaphelenchus okinawaensis</name>
    <dbReference type="NCBI Taxonomy" id="465554"/>
    <lineage>
        <taxon>Eukaryota</taxon>
        <taxon>Metazoa</taxon>
        <taxon>Ecdysozoa</taxon>
        <taxon>Nematoda</taxon>
        <taxon>Chromadorea</taxon>
        <taxon>Rhabditida</taxon>
        <taxon>Tylenchina</taxon>
        <taxon>Tylenchomorpha</taxon>
        <taxon>Aphelenchoidea</taxon>
        <taxon>Aphelenchoididae</taxon>
        <taxon>Bursaphelenchus</taxon>
    </lineage>
</organism>
<accession>A0A811K6M1</accession>
<evidence type="ECO:0000313" key="3">
    <source>
        <dbReference type="Proteomes" id="UP000614601"/>
    </source>
</evidence>
<feature type="signal peptide" evidence="1">
    <location>
        <begin position="1"/>
        <end position="21"/>
    </location>
</feature>
<feature type="chain" id="PRO_5035594639" evidence="1">
    <location>
        <begin position="22"/>
        <end position="137"/>
    </location>
</feature>
<gene>
    <name evidence="2" type="ORF">BOKJ2_LOCUS3662</name>
</gene>
<evidence type="ECO:0000313" key="2">
    <source>
        <dbReference type="EMBL" id="CAD5211374.1"/>
    </source>
</evidence>
<dbReference type="Proteomes" id="UP000614601">
    <property type="component" value="Unassembled WGS sequence"/>
</dbReference>
<dbReference type="Proteomes" id="UP000783686">
    <property type="component" value="Unassembled WGS sequence"/>
</dbReference>
<dbReference type="AlphaFoldDB" id="A0A811K6M1"/>
<dbReference type="EMBL" id="CAJFCW020000002">
    <property type="protein sequence ID" value="CAG9093316.1"/>
    <property type="molecule type" value="Genomic_DNA"/>
</dbReference>
<protein>
    <submittedName>
        <fullName evidence="2">Uncharacterized protein</fullName>
    </submittedName>
</protein>
<sequence length="137" mass="16637">MFMYRINLVFVLFCEYLFVDGRSLVKRQVPYNFLPFQQPYRSFPPFFGSSPFQQFPPFQRPPGVYGYPPFYQRSPFFEPMWMPRFGPWDYSVDDTTSEKDGNFLRTRYRNNGQLYSDQSKREQLFSFSLDKMSDKRK</sequence>